<dbReference type="InterPro" id="IPR000158">
    <property type="entry name" value="Cell_div_FtsZ"/>
</dbReference>
<evidence type="ECO:0000256" key="1">
    <source>
        <dbReference type="ARBA" id="ARBA00004470"/>
    </source>
</evidence>
<evidence type="ECO:0000256" key="6">
    <source>
        <dbReference type="ARBA" id="ARBA00022640"/>
    </source>
</evidence>
<organism evidence="14 15">
    <name type="scientific">Castilleja foliolosa</name>
    <dbReference type="NCBI Taxonomy" id="1961234"/>
    <lineage>
        <taxon>Eukaryota</taxon>
        <taxon>Viridiplantae</taxon>
        <taxon>Streptophyta</taxon>
        <taxon>Embryophyta</taxon>
        <taxon>Tracheophyta</taxon>
        <taxon>Spermatophyta</taxon>
        <taxon>Magnoliopsida</taxon>
        <taxon>eudicotyledons</taxon>
        <taxon>Gunneridae</taxon>
        <taxon>Pentapetalae</taxon>
        <taxon>asterids</taxon>
        <taxon>lamiids</taxon>
        <taxon>Lamiales</taxon>
        <taxon>Orobanchaceae</taxon>
        <taxon>Pedicularideae</taxon>
        <taxon>Castillejinae</taxon>
        <taxon>Castilleja</taxon>
    </lineage>
</organism>
<dbReference type="InterPro" id="IPR045061">
    <property type="entry name" value="FtsZ/CetZ"/>
</dbReference>
<dbReference type="HAMAP" id="MF_00909">
    <property type="entry name" value="FtsZ"/>
    <property type="match status" value="1"/>
</dbReference>
<evidence type="ECO:0000259" key="13">
    <source>
        <dbReference type="SMART" id="SM00865"/>
    </source>
</evidence>
<dbReference type="SMART" id="SM00865">
    <property type="entry name" value="Tubulin_C"/>
    <property type="match status" value="1"/>
</dbReference>
<dbReference type="AlphaFoldDB" id="A0ABD3C1F4"/>
<evidence type="ECO:0000256" key="2">
    <source>
        <dbReference type="ARBA" id="ARBA00004525"/>
    </source>
</evidence>
<evidence type="ECO:0000313" key="15">
    <source>
        <dbReference type="Proteomes" id="UP001632038"/>
    </source>
</evidence>
<evidence type="ECO:0000256" key="11">
    <source>
        <dbReference type="ARBA" id="ARBA00023136"/>
    </source>
</evidence>
<dbReference type="PROSITE" id="PS01135">
    <property type="entry name" value="FTSZ_2"/>
    <property type="match status" value="1"/>
</dbReference>
<dbReference type="GO" id="GO:0010020">
    <property type="term" value="P:chloroplast fission"/>
    <property type="evidence" value="ECO:0007669"/>
    <property type="project" value="UniProtKB-ARBA"/>
</dbReference>
<dbReference type="GO" id="GO:0005525">
    <property type="term" value="F:GTP binding"/>
    <property type="evidence" value="ECO:0007669"/>
    <property type="project" value="UniProtKB-KW"/>
</dbReference>
<keyword evidence="10" id="KW-0342">GTP-binding</keyword>
<dbReference type="PANTHER" id="PTHR30314">
    <property type="entry name" value="CELL DIVISION PROTEIN FTSZ-RELATED"/>
    <property type="match status" value="1"/>
</dbReference>
<dbReference type="InterPro" id="IPR024757">
    <property type="entry name" value="FtsZ_C"/>
</dbReference>
<dbReference type="CDD" id="cd02201">
    <property type="entry name" value="FtsZ_type1"/>
    <property type="match status" value="1"/>
</dbReference>
<evidence type="ECO:0000256" key="9">
    <source>
        <dbReference type="ARBA" id="ARBA00023078"/>
    </source>
</evidence>
<sequence>MATWASPYLTPSDTRRPVGVLTVIGTRVQERNTFSNSHPKRGSSFPIFKCSADSHSVNNKSQSKDPFLNLHPEISLLRGEMNSTSINPGQENVTESVRDLSISKNYNEAKIKVVGVGGGGSNAVNRMIESAMKGVEFWILNTDVQAMKMSPVDPEQRLQIGQELTRGLGAGGNPDIGMNAAKESREAIEDAVYGADMVFVTAGMGGGTGTGAAPVIAGFAKSMGILTVGIVTTPFSFEGRRRAVQAQEGIAALRENVDTLIVIPNDKLLTAVSPSTPVTEAFNLADDILRQGVRGISDIITVRLIKCMPENFDLVFGLLITPSSLGLQPPLSIPGLVNVDFADVRAIMANAGSSLMGIGTATGKTRARDAALNAIQSPLLDIGIERATGIVWNITGGSDLTLFEVNAAAEVIYDLVDPTANLIFGAVVDPSLSGQVSITLIATGFKRQEESDGRTLQANQIGQGDSNVGLNRRPSSFLEGGSVEIPEFLRKKGRSRYPRA</sequence>
<reference evidence="15" key="1">
    <citation type="journal article" date="2024" name="IScience">
        <title>Strigolactones Initiate the Formation of Haustorium-like Structures in Castilleja.</title>
        <authorList>
            <person name="Buerger M."/>
            <person name="Peterson D."/>
            <person name="Chory J."/>
        </authorList>
    </citation>
    <scope>NUCLEOTIDE SEQUENCE [LARGE SCALE GENOMIC DNA]</scope>
</reference>
<dbReference type="Gene3D" id="3.40.50.1440">
    <property type="entry name" value="Tubulin/FtsZ, GTPase domain"/>
    <property type="match status" value="1"/>
</dbReference>
<keyword evidence="6" id="KW-0934">Plastid</keyword>
<dbReference type="SUPFAM" id="SSF55307">
    <property type="entry name" value="Tubulin C-terminal domain-like"/>
    <property type="match status" value="1"/>
</dbReference>
<dbReference type="PRINTS" id="PR00423">
    <property type="entry name" value="CELLDVISFTSZ"/>
</dbReference>
<dbReference type="InterPro" id="IPR020805">
    <property type="entry name" value="Cell_div_FtsZ_CS"/>
</dbReference>
<dbReference type="Pfam" id="PF00091">
    <property type="entry name" value="Tubulin"/>
    <property type="match status" value="1"/>
</dbReference>
<dbReference type="GO" id="GO:0042802">
    <property type="term" value="F:identical protein binding"/>
    <property type="evidence" value="ECO:0007669"/>
    <property type="project" value="UniProtKB-ARBA"/>
</dbReference>
<evidence type="ECO:0000313" key="14">
    <source>
        <dbReference type="EMBL" id="KAL3623399.1"/>
    </source>
</evidence>
<dbReference type="GO" id="GO:0009535">
    <property type="term" value="C:chloroplast thylakoid membrane"/>
    <property type="evidence" value="ECO:0007669"/>
    <property type="project" value="UniProtKB-SubCell"/>
</dbReference>
<dbReference type="GO" id="GO:0070938">
    <property type="term" value="C:contractile ring"/>
    <property type="evidence" value="ECO:0007669"/>
    <property type="project" value="UniProtKB-ARBA"/>
</dbReference>
<comment type="caution">
    <text evidence="14">The sequence shown here is derived from an EMBL/GenBank/DDBJ whole genome shotgun (WGS) entry which is preliminary data.</text>
</comment>
<dbReference type="GO" id="GO:0009570">
    <property type="term" value="C:chloroplast stroma"/>
    <property type="evidence" value="ECO:0007669"/>
    <property type="project" value="UniProtKB-SubCell"/>
</dbReference>
<evidence type="ECO:0000259" key="12">
    <source>
        <dbReference type="SMART" id="SM00864"/>
    </source>
</evidence>
<name>A0ABD3C1F4_9LAMI</name>
<keyword evidence="14" id="KW-0132">Cell division</keyword>
<keyword evidence="7" id="KW-0547">Nucleotide-binding</keyword>
<dbReference type="InterPro" id="IPR008280">
    <property type="entry name" value="Tub_FtsZ_C"/>
</dbReference>
<keyword evidence="14" id="KW-0131">Cell cycle</keyword>
<evidence type="ECO:0000256" key="3">
    <source>
        <dbReference type="ARBA" id="ARBA00009690"/>
    </source>
</evidence>
<comment type="subcellular location">
    <subcellularLocation>
        <location evidence="1">Plastid</location>
        <location evidence="1">Chloroplast stroma</location>
    </subcellularLocation>
    <subcellularLocation>
        <location evidence="2">Plastid</location>
        <location evidence="2">Chloroplast thylakoid membrane</location>
        <topology evidence="2">Peripheral membrane protein</topology>
    </subcellularLocation>
</comment>
<keyword evidence="4" id="KW-0150">Chloroplast</keyword>
<dbReference type="Proteomes" id="UP001632038">
    <property type="component" value="Unassembled WGS sequence"/>
</dbReference>
<keyword evidence="8" id="KW-0809">Transit peptide</keyword>
<dbReference type="EMBL" id="JAVIJP010000054">
    <property type="protein sequence ID" value="KAL3623399.1"/>
    <property type="molecule type" value="Genomic_DNA"/>
</dbReference>
<evidence type="ECO:0000256" key="8">
    <source>
        <dbReference type="ARBA" id="ARBA00022946"/>
    </source>
</evidence>
<gene>
    <name evidence="14" type="primary">FTSZ21_2</name>
    <name evidence="14" type="ORF">CASFOL_032215</name>
</gene>
<keyword evidence="11" id="KW-0472">Membrane</keyword>
<dbReference type="InterPro" id="IPR036525">
    <property type="entry name" value="Tubulin/FtsZ_GTPase_sf"/>
</dbReference>
<proteinExistence type="inferred from homology"/>
<comment type="similarity">
    <text evidence="3">Belongs to the FtsZ family.</text>
</comment>
<evidence type="ECO:0000256" key="7">
    <source>
        <dbReference type="ARBA" id="ARBA00022741"/>
    </source>
</evidence>
<evidence type="ECO:0000256" key="10">
    <source>
        <dbReference type="ARBA" id="ARBA00023134"/>
    </source>
</evidence>
<evidence type="ECO:0000256" key="4">
    <source>
        <dbReference type="ARBA" id="ARBA00022528"/>
    </source>
</evidence>
<feature type="domain" description="Tubulin/FtsZ GTPase" evidence="12">
    <location>
        <begin position="110"/>
        <end position="304"/>
    </location>
</feature>
<dbReference type="PANTHER" id="PTHR30314:SF3">
    <property type="entry name" value="MITOCHONDRIAL DIVISION PROTEIN FSZA"/>
    <property type="match status" value="1"/>
</dbReference>
<dbReference type="SUPFAM" id="SSF52490">
    <property type="entry name" value="Tubulin nucleotide-binding domain-like"/>
    <property type="match status" value="1"/>
</dbReference>
<accession>A0ABD3C1F4</accession>
<feature type="domain" description="Tubulin/FtsZ 2-layer sandwich" evidence="13">
    <location>
        <begin position="337"/>
        <end position="454"/>
    </location>
</feature>
<dbReference type="InterPro" id="IPR037103">
    <property type="entry name" value="Tubulin/FtsZ-like_C"/>
</dbReference>
<dbReference type="FunFam" id="3.30.1330.20:FF:000007">
    <property type="entry name" value="Cell division protein ftsZ, putative"/>
    <property type="match status" value="1"/>
</dbReference>
<dbReference type="InterPro" id="IPR003008">
    <property type="entry name" value="Tubulin_FtsZ_GTPase"/>
</dbReference>
<protein>
    <submittedName>
        <fullName evidence="14">Cell division protein FtsZ</fullName>
    </submittedName>
</protein>
<evidence type="ECO:0000256" key="5">
    <source>
        <dbReference type="ARBA" id="ARBA00022553"/>
    </source>
</evidence>
<dbReference type="GO" id="GO:0051301">
    <property type="term" value="P:cell division"/>
    <property type="evidence" value="ECO:0007669"/>
    <property type="project" value="UniProtKB-KW"/>
</dbReference>
<keyword evidence="5" id="KW-0597">Phosphoprotein</keyword>
<dbReference type="SMART" id="SM00864">
    <property type="entry name" value="Tubulin"/>
    <property type="match status" value="1"/>
</dbReference>
<keyword evidence="9" id="KW-0793">Thylakoid</keyword>
<keyword evidence="15" id="KW-1185">Reference proteome</keyword>
<dbReference type="FunFam" id="3.40.50.1440:FF:000001">
    <property type="entry name" value="Cell division protein FtsZ"/>
    <property type="match status" value="1"/>
</dbReference>
<dbReference type="Pfam" id="PF12327">
    <property type="entry name" value="FtsZ_C"/>
    <property type="match status" value="1"/>
</dbReference>
<dbReference type="Gene3D" id="3.30.1330.20">
    <property type="entry name" value="Tubulin/FtsZ, C-terminal domain"/>
    <property type="match status" value="1"/>
</dbReference>
<dbReference type="InterPro" id="IPR018316">
    <property type="entry name" value="Tubulin/FtsZ_2-layer-sand-dom"/>
</dbReference>